<feature type="compositionally biased region" description="Basic and acidic residues" evidence="1">
    <location>
        <begin position="189"/>
        <end position="200"/>
    </location>
</feature>
<accession>A0A813FWU9</accession>
<dbReference type="EMBL" id="CAJNNV010026411">
    <property type="protein sequence ID" value="CAE8618116.1"/>
    <property type="molecule type" value="Genomic_DNA"/>
</dbReference>
<proteinExistence type="predicted"/>
<name>A0A813FWU9_POLGL</name>
<feature type="region of interest" description="Disordered" evidence="1">
    <location>
        <begin position="1"/>
        <end position="59"/>
    </location>
</feature>
<feature type="compositionally biased region" description="Polar residues" evidence="1">
    <location>
        <begin position="117"/>
        <end position="130"/>
    </location>
</feature>
<reference evidence="2" key="1">
    <citation type="submission" date="2021-02" db="EMBL/GenBank/DDBJ databases">
        <authorList>
            <person name="Dougan E. K."/>
            <person name="Rhodes N."/>
            <person name="Thang M."/>
            <person name="Chan C."/>
        </authorList>
    </citation>
    <scope>NUCLEOTIDE SEQUENCE</scope>
</reference>
<comment type="caution">
    <text evidence="2">The sequence shown here is derived from an EMBL/GenBank/DDBJ whole genome shotgun (WGS) entry which is preliminary data.</text>
</comment>
<dbReference type="Proteomes" id="UP000654075">
    <property type="component" value="Unassembled WGS sequence"/>
</dbReference>
<evidence type="ECO:0000256" key="1">
    <source>
        <dbReference type="SAM" id="MobiDB-lite"/>
    </source>
</evidence>
<organism evidence="2 3">
    <name type="scientific">Polarella glacialis</name>
    <name type="common">Dinoflagellate</name>
    <dbReference type="NCBI Taxonomy" id="89957"/>
    <lineage>
        <taxon>Eukaryota</taxon>
        <taxon>Sar</taxon>
        <taxon>Alveolata</taxon>
        <taxon>Dinophyceae</taxon>
        <taxon>Suessiales</taxon>
        <taxon>Suessiaceae</taxon>
        <taxon>Polarella</taxon>
    </lineage>
</organism>
<feature type="region of interest" description="Disordered" evidence="1">
    <location>
        <begin position="148"/>
        <end position="209"/>
    </location>
</feature>
<keyword evidence="3" id="KW-1185">Reference proteome</keyword>
<dbReference type="OrthoDB" id="429671at2759"/>
<evidence type="ECO:0000313" key="3">
    <source>
        <dbReference type="Proteomes" id="UP000654075"/>
    </source>
</evidence>
<dbReference type="AlphaFoldDB" id="A0A813FWU9"/>
<feature type="non-terminal residue" evidence="2">
    <location>
        <position position="1"/>
    </location>
</feature>
<protein>
    <submittedName>
        <fullName evidence="2">Uncharacterized protein</fullName>
    </submittedName>
</protein>
<gene>
    <name evidence="2" type="ORF">PGLA1383_LOCUS35769</name>
</gene>
<evidence type="ECO:0000313" key="2">
    <source>
        <dbReference type="EMBL" id="CAE8618116.1"/>
    </source>
</evidence>
<sequence>SIGTAAHLHRGPGPNLSASPQSSGGLPEESPKEELNLKALLSADRPGRRDHRRSSLPMPGHPGFSGFMWHASPFGISRTPNIHTPVSHYSPSRSPVSFSGYCSPNTGLPSGVASPNRRGSQSGYSSPSTMGNAFLAMANERGLMRRLMSLREARGEDEEREDDSEWSSGDDTQSEDGGAPDLLECLLQHAERVPPSRNLRDPPSLCLDL</sequence>
<feature type="compositionally biased region" description="Acidic residues" evidence="1">
    <location>
        <begin position="155"/>
        <end position="165"/>
    </location>
</feature>
<feature type="non-terminal residue" evidence="2">
    <location>
        <position position="209"/>
    </location>
</feature>
<feature type="region of interest" description="Disordered" evidence="1">
    <location>
        <begin position="108"/>
        <end position="130"/>
    </location>
</feature>